<dbReference type="AlphaFoldDB" id="A0A1C1Z1E1"/>
<dbReference type="Proteomes" id="UP000094795">
    <property type="component" value="Unassembled WGS sequence"/>
</dbReference>
<dbReference type="EMBL" id="LQZT01000001">
    <property type="protein sequence ID" value="OCW59554.1"/>
    <property type="molecule type" value="Genomic_DNA"/>
</dbReference>
<dbReference type="Gene3D" id="3.40.50.1820">
    <property type="entry name" value="alpha/beta hydrolase"/>
    <property type="match status" value="1"/>
</dbReference>
<protein>
    <recommendedName>
        <fullName evidence="3">Alpha/beta hydrolase</fullName>
    </recommendedName>
</protein>
<gene>
    <name evidence="1" type="ORF">AWJ14_11120</name>
</gene>
<dbReference type="SUPFAM" id="SSF53474">
    <property type="entry name" value="alpha/beta-Hydrolases"/>
    <property type="match status" value="1"/>
</dbReference>
<sequence>MTSFLTLPGIGGSGETHWQTLWEAADPGFARFRPSDWDAPDLADWLTALERHIDQSGPRPVLVAHSLACLLVVHAAERIADRIGGAFLVAVPDPGSAAFPAAASSFADPPRRPLPFPALIVASSDDPYAAPAYVRSCAQAWDVGLIDIGACGHINGTSGLGAWGQGRQLLAAFHAGLRR</sequence>
<dbReference type="InterPro" id="IPR029058">
    <property type="entry name" value="AB_hydrolase_fold"/>
</dbReference>
<dbReference type="GO" id="GO:0016787">
    <property type="term" value="F:hydrolase activity"/>
    <property type="evidence" value="ECO:0007669"/>
    <property type="project" value="InterPro"/>
</dbReference>
<comment type="caution">
    <text evidence="1">The sequence shown here is derived from an EMBL/GenBank/DDBJ whole genome shotgun (WGS) entry which is preliminary data.</text>
</comment>
<evidence type="ECO:0000313" key="2">
    <source>
        <dbReference type="Proteomes" id="UP000094795"/>
    </source>
</evidence>
<proteinExistence type="predicted"/>
<dbReference type="STRING" id="1480615.AWJ14_11120"/>
<reference evidence="1 2" key="1">
    <citation type="submission" date="2015-12" db="EMBL/GenBank/DDBJ databases">
        <authorList>
            <person name="Shamseldin A."/>
            <person name="Moawad H."/>
            <person name="Abd El-Rahim W.M."/>
            <person name="Sadowsky M.J."/>
        </authorList>
    </citation>
    <scope>NUCLEOTIDE SEQUENCE [LARGE SCALE GENOMIC DNA]</scope>
    <source>
        <strain evidence="1 2">JC234</strain>
    </source>
</reference>
<keyword evidence="2" id="KW-1185">Reference proteome</keyword>
<dbReference type="InterPro" id="IPR010662">
    <property type="entry name" value="RBBP9/YdeN"/>
</dbReference>
<dbReference type="Pfam" id="PF06821">
    <property type="entry name" value="Ser_hydrolase"/>
    <property type="match status" value="1"/>
</dbReference>
<evidence type="ECO:0008006" key="3">
    <source>
        <dbReference type="Google" id="ProtNLM"/>
    </source>
</evidence>
<evidence type="ECO:0000313" key="1">
    <source>
        <dbReference type="EMBL" id="OCW59554.1"/>
    </source>
</evidence>
<dbReference type="RefSeq" id="WP_066174513.1">
    <property type="nucleotide sequence ID" value="NZ_LQZT01000001.1"/>
</dbReference>
<organism evidence="1 2">
    <name type="scientific">Hoeflea olei</name>
    <dbReference type="NCBI Taxonomy" id="1480615"/>
    <lineage>
        <taxon>Bacteria</taxon>
        <taxon>Pseudomonadati</taxon>
        <taxon>Pseudomonadota</taxon>
        <taxon>Alphaproteobacteria</taxon>
        <taxon>Hyphomicrobiales</taxon>
        <taxon>Rhizobiaceae</taxon>
        <taxon>Hoeflea</taxon>
    </lineage>
</organism>
<name>A0A1C1Z1E1_9HYPH</name>
<dbReference type="OrthoDB" id="9804993at2"/>
<accession>A0A1C1Z1E1</accession>